<reference evidence="2" key="1">
    <citation type="journal article" date="2023" name="Mol. Phylogenet. Evol.">
        <title>Genome-scale phylogeny and comparative genomics of the fungal order Sordariales.</title>
        <authorList>
            <person name="Hensen N."/>
            <person name="Bonometti L."/>
            <person name="Westerberg I."/>
            <person name="Brannstrom I.O."/>
            <person name="Guillou S."/>
            <person name="Cros-Aarteil S."/>
            <person name="Calhoun S."/>
            <person name="Haridas S."/>
            <person name="Kuo A."/>
            <person name="Mondo S."/>
            <person name="Pangilinan J."/>
            <person name="Riley R."/>
            <person name="LaButti K."/>
            <person name="Andreopoulos B."/>
            <person name="Lipzen A."/>
            <person name="Chen C."/>
            <person name="Yan M."/>
            <person name="Daum C."/>
            <person name="Ng V."/>
            <person name="Clum A."/>
            <person name="Steindorff A."/>
            <person name="Ohm R.A."/>
            <person name="Martin F."/>
            <person name="Silar P."/>
            <person name="Natvig D.O."/>
            <person name="Lalanne C."/>
            <person name="Gautier V."/>
            <person name="Ament-Velasquez S.L."/>
            <person name="Kruys A."/>
            <person name="Hutchinson M.I."/>
            <person name="Powell A.J."/>
            <person name="Barry K."/>
            <person name="Miller A.N."/>
            <person name="Grigoriev I.V."/>
            <person name="Debuchy R."/>
            <person name="Gladieux P."/>
            <person name="Hiltunen Thoren M."/>
            <person name="Johannesson H."/>
        </authorList>
    </citation>
    <scope>NUCLEOTIDE SEQUENCE</scope>
    <source>
        <strain evidence="2">CBS 532.94</strain>
    </source>
</reference>
<feature type="compositionally biased region" description="Basic and acidic residues" evidence="1">
    <location>
        <begin position="7"/>
        <end position="20"/>
    </location>
</feature>
<accession>A0AAN7C354</accession>
<dbReference type="EMBL" id="MU860378">
    <property type="protein sequence ID" value="KAK4234375.1"/>
    <property type="molecule type" value="Genomic_DNA"/>
</dbReference>
<feature type="non-terminal residue" evidence="2">
    <location>
        <position position="104"/>
    </location>
</feature>
<protein>
    <submittedName>
        <fullName evidence="2">Uncharacterized protein</fullName>
    </submittedName>
</protein>
<dbReference type="AlphaFoldDB" id="A0AAN7C354"/>
<reference evidence="2" key="2">
    <citation type="submission" date="2023-05" db="EMBL/GenBank/DDBJ databases">
        <authorList>
            <consortium name="Lawrence Berkeley National Laboratory"/>
            <person name="Steindorff A."/>
            <person name="Hensen N."/>
            <person name="Bonometti L."/>
            <person name="Westerberg I."/>
            <person name="Brannstrom I.O."/>
            <person name="Guillou S."/>
            <person name="Cros-Aarteil S."/>
            <person name="Calhoun S."/>
            <person name="Haridas S."/>
            <person name="Kuo A."/>
            <person name="Mondo S."/>
            <person name="Pangilinan J."/>
            <person name="Riley R."/>
            <person name="Labutti K."/>
            <person name="Andreopoulos B."/>
            <person name="Lipzen A."/>
            <person name="Chen C."/>
            <person name="Yanf M."/>
            <person name="Daum C."/>
            <person name="Ng V."/>
            <person name="Clum A."/>
            <person name="Ohm R."/>
            <person name="Martin F."/>
            <person name="Silar P."/>
            <person name="Natvig D."/>
            <person name="Lalanne C."/>
            <person name="Gautier V."/>
            <person name="Ament-Velasquez S.L."/>
            <person name="Kruys A."/>
            <person name="Hutchinson M.I."/>
            <person name="Powell A.J."/>
            <person name="Barry K."/>
            <person name="Miller A.N."/>
            <person name="Grigoriev I.V."/>
            <person name="Debuchy R."/>
            <person name="Gladieux P."/>
            <person name="Thoren M.H."/>
            <person name="Johannesson H."/>
        </authorList>
    </citation>
    <scope>NUCLEOTIDE SEQUENCE</scope>
    <source>
        <strain evidence="2">CBS 532.94</strain>
    </source>
</reference>
<sequence length="104" mass="11646">MAKRNNPQKDKSKFIPRKCGDHSGGFVQPFVPGTLVVISLPANASASTRRGFALHTALEYCRVQQRQFDLGETLEERIANETKAVYEEQFRRTEAYATAGITVE</sequence>
<feature type="region of interest" description="Disordered" evidence="1">
    <location>
        <begin position="1"/>
        <end position="20"/>
    </location>
</feature>
<comment type="caution">
    <text evidence="2">The sequence shown here is derived from an EMBL/GenBank/DDBJ whole genome shotgun (WGS) entry which is preliminary data.</text>
</comment>
<keyword evidence="3" id="KW-1185">Reference proteome</keyword>
<dbReference type="Proteomes" id="UP001303760">
    <property type="component" value="Unassembled WGS sequence"/>
</dbReference>
<name>A0AAN7C354_9PEZI</name>
<evidence type="ECO:0000256" key="1">
    <source>
        <dbReference type="SAM" id="MobiDB-lite"/>
    </source>
</evidence>
<evidence type="ECO:0000313" key="3">
    <source>
        <dbReference type="Proteomes" id="UP001303760"/>
    </source>
</evidence>
<proteinExistence type="predicted"/>
<organism evidence="2 3">
    <name type="scientific">Achaetomium macrosporum</name>
    <dbReference type="NCBI Taxonomy" id="79813"/>
    <lineage>
        <taxon>Eukaryota</taxon>
        <taxon>Fungi</taxon>
        <taxon>Dikarya</taxon>
        <taxon>Ascomycota</taxon>
        <taxon>Pezizomycotina</taxon>
        <taxon>Sordariomycetes</taxon>
        <taxon>Sordariomycetidae</taxon>
        <taxon>Sordariales</taxon>
        <taxon>Chaetomiaceae</taxon>
        <taxon>Achaetomium</taxon>
    </lineage>
</organism>
<gene>
    <name evidence="2" type="ORF">C8A03DRAFT_37860</name>
</gene>
<evidence type="ECO:0000313" key="2">
    <source>
        <dbReference type="EMBL" id="KAK4234375.1"/>
    </source>
</evidence>